<dbReference type="AlphaFoldDB" id="A0A9X3ADL5"/>
<dbReference type="GO" id="GO:0006950">
    <property type="term" value="P:response to stress"/>
    <property type="evidence" value="ECO:0007669"/>
    <property type="project" value="TreeGrafter"/>
</dbReference>
<dbReference type="EMBL" id="JANYMP010000002">
    <property type="protein sequence ID" value="MCS7476252.1"/>
    <property type="molecule type" value="Genomic_DNA"/>
</dbReference>
<organism evidence="2 3">
    <name type="scientific">Umezawaea endophytica</name>
    <dbReference type="NCBI Taxonomy" id="1654476"/>
    <lineage>
        <taxon>Bacteria</taxon>
        <taxon>Bacillati</taxon>
        <taxon>Actinomycetota</taxon>
        <taxon>Actinomycetes</taxon>
        <taxon>Pseudonocardiales</taxon>
        <taxon>Pseudonocardiaceae</taxon>
        <taxon>Umezawaea</taxon>
    </lineage>
</organism>
<dbReference type="InterPro" id="IPR036390">
    <property type="entry name" value="WH_DNA-bd_sf"/>
</dbReference>
<keyword evidence="3" id="KW-1185">Reference proteome</keyword>
<reference evidence="2" key="1">
    <citation type="submission" date="2022-08" db="EMBL/GenBank/DDBJ databases">
        <authorList>
            <person name="Tistechok S."/>
            <person name="Samborskyy M."/>
            <person name="Roman I."/>
        </authorList>
    </citation>
    <scope>NUCLEOTIDE SEQUENCE</scope>
    <source>
        <strain evidence="2">DSM 103496</strain>
    </source>
</reference>
<dbReference type="PANTHER" id="PTHR33164">
    <property type="entry name" value="TRANSCRIPTIONAL REGULATOR, MARR FAMILY"/>
    <property type="match status" value="1"/>
</dbReference>
<dbReference type="PANTHER" id="PTHR33164:SF89">
    <property type="entry name" value="MARR FAMILY REGULATORY PROTEIN"/>
    <property type="match status" value="1"/>
</dbReference>
<name>A0A9X3ADL5_9PSEU</name>
<accession>A0A9X3ADL5</accession>
<sequence length="159" mass="17201">MTSKNVDLLMLLKVTGHALETELAARLAAVGVTPRAQCVLTNALAGERTQSELAELSNLDKTTMVVTMDALEKAGLAERRLSSTDRRARIIVVTDDGREVVAKARQVVEELYDDVLGSLPEQQSAALVDGLSGLLEGRLAEKVECENPPRRRAVKSVVH</sequence>
<dbReference type="PROSITE" id="PS50995">
    <property type="entry name" value="HTH_MARR_2"/>
    <property type="match status" value="1"/>
</dbReference>
<dbReference type="InterPro" id="IPR039422">
    <property type="entry name" value="MarR/SlyA-like"/>
</dbReference>
<dbReference type="Pfam" id="PF12802">
    <property type="entry name" value="MarR_2"/>
    <property type="match status" value="1"/>
</dbReference>
<dbReference type="Gene3D" id="1.10.10.10">
    <property type="entry name" value="Winged helix-like DNA-binding domain superfamily/Winged helix DNA-binding domain"/>
    <property type="match status" value="1"/>
</dbReference>
<dbReference type="RefSeq" id="WP_259621760.1">
    <property type="nucleotide sequence ID" value="NZ_JANYMP010000002.1"/>
</dbReference>
<evidence type="ECO:0000313" key="2">
    <source>
        <dbReference type="EMBL" id="MCS7476252.1"/>
    </source>
</evidence>
<dbReference type="InterPro" id="IPR036388">
    <property type="entry name" value="WH-like_DNA-bd_sf"/>
</dbReference>
<evidence type="ECO:0000259" key="1">
    <source>
        <dbReference type="PROSITE" id="PS50995"/>
    </source>
</evidence>
<dbReference type="GO" id="GO:0003700">
    <property type="term" value="F:DNA-binding transcription factor activity"/>
    <property type="evidence" value="ECO:0007669"/>
    <property type="project" value="InterPro"/>
</dbReference>
<dbReference type="Proteomes" id="UP001141259">
    <property type="component" value="Unassembled WGS sequence"/>
</dbReference>
<dbReference type="SMART" id="SM00347">
    <property type="entry name" value="HTH_MARR"/>
    <property type="match status" value="1"/>
</dbReference>
<feature type="domain" description="HTH marR-type" evidence="1">
    <location>
        <begin position="5"/>
        <end position="136"/>
    </location>
</feature>
<dbReference type="InterPro" id="IPR000835">
    <property type="entry name" value="HTH_MarR-typ"/>
</dbReference>
<gene>
    <name evidence="2" type="ORF">NZH93_05260</name>
</gene>
<dbReference type="SUPFAM" id="SSF46785">
    <property type="entry name" value="Winged helix' DNA-binding domain"/>
    <property type="match status" value="1"/>
</dbReference>
<protein>
    <submittedName>
        <fullName evidence="2">MarR family transcriptional regulator</fullName>
    </submittedName>
</protein>
<dbReference type="PRINTS" id="PR00598">
    <property type="entry name" value="HTHMARR"/>
</dbReference>
<evidence type="ECO:0000313" key="3">
    <source>
        <dbReference type="Proteomes" id="UP001141259"/>
    </source>
</evidence>
<comment type="caution">
    <text evidence="2">The sequence shown here is derived from an EMBL/GenBank/DDBJ whole genome shotgun (WGS) entry which is preliminary data.</text>
</comment>
<proteinExistence type="predicted"/>